<evidence type="ECO:0000313" key="3">
    <source>
        <dbReference type="Proteomes" id="UP000199286"/>
    </source>
</evidence>
<organism evidence="2 3">
    <name type="scientific">Citreimonas salinaria</name>
    <dbReference type="NCBI Taxonomy" id="321339"/>
    <lineage>
        <taxon>Bacteria</taxon>
        <taxon>Pseudomonadati</taxon>
        <taxon>Pseudomonadota</taxon>
        <taxon>Alphaproteobacteria</taxon>
        <taxon>Rhodobacterales</taxon>
        <taxon>Roseobacteraceae</taxon>
        <taxon>Citreimonas</taxon>
    </lineage>
</organism>
<dbReference type="Pfam" id="PF01814">
    <property type="entry name" value="Hemerythrin"/>
    <property type="match status" value="1"/>
</dbReference>
<dbReference type="STRING" id="321339.SAMN05444340_104351"/>
<name>A0A1H3I4M1_9RHOB</name>
<dbReference type="Proteomes" id="UP000199286">
    <property type="component" value="Unassembled WGS sequence"/>
</dbReference>
<sequence length="181" mass="20909">MTEELNKRDRLPDALRVLLQDYPREAWESHPDFGGLVQFWLERHIMFRKLTEVLRTDAEAAMDGKLDPQQQKARVSRYGGMLLQELHGHHQIEDHHYFPVLAEMDKRLVRGFDILDKDHHAMDGLLNSFAESANGVLQDRTELGVFREEVLGFDALLSRHLEDEEDLIVPVILKHGTGGLH</sequence>
<dbReference type="AlphaFoldDB" id="A0A1H3I4M1"/>
<accession>A0A1H3I4M1</accession>
<evidence type="ECO:0000313" key="2">
    <source>
        <dbReference type="EMBL" id="SDY22415.1"/>
    </source>
</evidence>
<feature type="domain" description="Hemerythrin-like" evidence="1">
    <location>
        <begin position="37"/>
        <end position="171"/>
    </location>
</feature>
<dbReference type="RefSeq" id="WP_089881836.1">
    <property type="nucleotide sequence ID" value="NZ_FNPF01000004.1"/>
</dbReference>
<dbReference type="InterPro" id="IPR012312">
    <property type="entry name" value="Hemerythrin-like"/>
</dbReference>
<proteinExistence type="predicted"/>
<evidence type="ECO:0000259" key="1">
    <source>
        <dbReference type="Pfam" id="PF01814"/>
    </source>
</evidence>
<dbReference type="CDD" id="cd12108">
    <property type="entry name" value="Hr-like"/>
    <property type="match status" value="1"/>
</dbReference>
<reference evidence="2 3" key="1">
    <citation type="submission" date="2016-10" db="EMBL/GenBank/DDBJ databases">
        <authorList>
            <person name="de Groot N.N."/>
        </authorList>
    </citation>
    <scope>NUCLEOTIDE SEQUENCE [LARGE SCALE GENOMIC DNA]</scope>
    <source>
        <strain evidence="2 3">DSM 26880</strain>
    </source>
</reference>
<keyword evidence="3" id="KW-1185">Reference proteome</keyword>
<dbReference type="Gene3D" id="1.20.120.520">
    <property type="entry name" value="nmb1532 protein domain like"/>
    <property type="match status" value="1"/>
</dbReference>
<dbReference type="EMBL" id="FNPF01000004">
    <property type="protein sequence ID" value="SDY22415.1"/>
    <property type="molecule type" value="Genomic_DNA"/>
</dbReference>
<protein>
    <submittedName>
        <fullName evidence="2">Hemerythrin HHE cation binding domain-containing protein</fullName>
    </submittedName>
</protein>
<dbReference type="OrthoDB" id="6077989at2"/>
<gene>
    <name evidence="2" type="ORF">SAMN05444340_104351</name>
</gene>